<evidence type="ECO:0000259" key="4">
    <source>
        <dbReference type="Pfam" id="PF06594"/>
    </source>
</evidence>
<proteinExistence type="predicted"/>
<dbReference type="Gene3D" id="2.150.10.10">
    <property type="entry name" value="Serralysin-like metalloprotease, C-terminal"/>
    <property type="match status" value="6"/>
</dbReference>
<feature type="domain" description="Haemolysin-type calcium binding-related" evidence="4">
    <location>
        <begin position="95"/>
        <end position="133"/>
    </location>
</feature>
<feature type="domain" description="Haemolysin-type calcium binding-related" evidence="4">
    <location>
        <begin position="381"/>
        <end position="414"/>
    </location>
</feature>
<keyword evidence="2" id="KW-0964">Secreted</keyword>
<sequence length="895" mass="92620">MATYNGDTSQASTAGSTLNGTAGNDNLYGTSGNDIFNGGTGNDLLVGGLGDDTYLVAKNDGVYAIYDEGGTDVVKFTNMLASDISQVSSANYGSDLLLSYGSSQLTIQHYFDSANNRIEQFQFSDGTVWGWADIEAHLKLTGTSGDDTLYGTIGSNDTLNGLAGNDTLWGYKGNDTLNGGTGNDQLIGGLGDDTYLIAKNDGVDEINDDGGTDVVKFTDLLATDISQVSHTGFYGKDLLLGYGSSQLTVLGYFISTDYRIEQFQFSDGTVWSWADIKAKIIQTPTNGDDSLYGYDDSNDTLNGLAGNDTLYGFGGNDILNGGTGNDQLIGGLGNDTYLIAKNDGLDTIRDDGGTDVVKFTNMLVSDISQVSSDGITLSLSYGSSQLTVQGYFNFANNRIEQFQFSDGTVWDWADISLKVSQGTGGDDILYGYDNSNDTLNGFAGNDTLYGNGGPYSSVLNKGNDILNGGTGNDELFGGDGNDTYLIAKNDGMDIIGDMGGTDVVKFTDMLATDISQVSRGYGYGYDLVLTYGSSQLTIGGYFYSSASIEQFQFSDGTVWGLADIKAHISLTGTSGNDSLSGYDDSNDTLNGLGGNDTLWGYSGNDSLNGGSGDDYLDGGYGFDVAQYYTATAGVTVNLNLNLTAQNTIGAGIDTLTNIEAVNGSAFNDTLTGDGYDNSLFGGVGNDILAGGDGNDSLVGGVGNDVLDGGNGFDIAHYYTATAGVTVNLNLTAAQNTLGAGFDTLTNIEAVNGSAFNDTLTGNAANNSLLGGKGNDVLDGGLGKDVLTGGLGQDSFVFDTALGLGNVDIISDFTVADDTVQLAHNVFTALSLGGLAADQFKIVGTGGVVDGNDHVLYNSASGVLSYDSDGSGAGAAVLVAILGKSLAMTAADFMVV</sequence>
<protein>
    <submittedName>
        <fullName evidence="5">Calcium-binding protein</fullName>
    </submittedName>
</protein>
<dbReference type="PROSITE" id="PS00330">
    <property type="entry name" value="HEMOLYSIN_CALCIUM"/>
    <property type="match status" value="8"/>
</dbReference>
<evidence type="ECO:0000313" key="5">
    <source>
        <dbReference type="EMBL" id="POZ51496.1"/>
    </source>
</evidence>
<dbReference type="InterPro" id="IPR050557">
    <property type="entry name" value="RTX_toxin/Mannuronan_C5-epim"/>
</dbReference>
<evidence type="ECO:0000256" key="3">
    <source>
        <dbReference type="ARBA" id="ARBA00022837"/>
    </source>
</evidence>
<feature type="domain" description="Haemolysin-type calcium binding-related" evidence="4">
    <location>
        <begin position="526"/>
        <end position="563"/>
    </location>
</feature>
<name>A0A2S5CL35_9GAMM</name>
<dbReference type="Pfam" id="PF06594">
    <property type="entry name" value="HCBP_related"/>
    <property type="match status" value="4"/>
</dbReference>
<dbReference type="Pfam" id="PF00353">
    <property type="entry name" value="HemolysinCabind"/>
    <property type="match status" value="8"/>
</dbReference>
<dbReference type="PANTHER" id="PTHR38340">
    <property type="entry name" value="S-LAYER PROTEIN"/>
    <property type="match status" value="1"/>
</dbReference>
<gene>
    <name evidence="5" type="ORF">AADEFJLK_02362</name>
</gene>
<dbReference type="GO" id="GO:0005576">
    <property type="term" value="C:extracellular region"/>
    <property type="evidence" value="ECO:0007669"/>
    <property type="project" value="UniProtKB-SubCell"/>
</dbReference>
<dbReference type="InterPro" id="IPR018511">
    <property type="entry name" value="Hemolysin-typ_Ca-bd_CS"/>
</dbReference>
<comment type="caution">
    <text evidence="5">The sequence shown here is derived from an EMBL/GenBank/DDBJ whole genome shotgun (WGS) entry which is preliminary data.</text>
</comment>
<dbReference type="InterPro" id="IPR010566">
    <property type="entry name" value="Haemolys_ca-bd"/>
</dbReference>
<dbReference type="AlphaFoldDB" id="A0A2S5CL35"/>
<dbReference type="PANTHER" id="PTHR38340:SF1">
    <property type="entry name" value="S-LAYER PROTEIN"/>
    <property type="match status" value="1"/>
</dbReference>
<comment type="subcellular location">
    <subcellularLocation>
        <location evidence="1">Secreted</location>
    </subcellularLocation>
</comment>
<dbReference type="InterPro" id="IPR001343">
    <property type="entry name" value="Hemolysn_Ca-bd"/>
</dbReference>
<dbReference type="SUPFAM" id="SSF51120">
    <property type="entry name" value="beta-Roll"/>
    <property type="match status" value="7"/>
</dbReference>
<evidence type="ECO:0000256" key="1">
    <source>
        <dbReference type="ARBA" id="ARBA00004613"/>
    </source>
</evidence>
<dbReference type="Proteomes" id="UP000237423">
    <property type="component" value="Unassembled WGS sequence"/>
</dbReference>
<dbReference type="PRINTS" id="PR00313">
    <property type="entry name" value="CABNDNGRPT"/>
</dbReference>
<dbReference type="EMBL" id="PGFZ01000005">
    <property type="protein sequence ID" value="POZ51496.1"/>
    <property type="molecule type" value="Genomic_DNA"/>
</dbReference>
<evidence type="ECO:0000313" key="6">
    <source>
        <dbReference type="Proteomes" id="UP000237423"/>
    </source>
</evidence>
<reference evidence="5 6" key="1">
    <citation type="submission" date="2017-11" db="EMBL/GenBank/DDBJ databases">
        <title>Draft Genome Sequence of Methylobacter psychrotolerans Sph1T, an Obligate Methanotroph from Low-Temperature Environments.</title>
        <authorList>
            <person name="Oshkin I.Y."/>
            <person name="Miroshnikov K."/>
            <person name="Belova S.E."/>
            <person name="Korzhenkov A."/>
            <person name="Toshchakov S.V."/>
            <person name="Dedysh S.N."/>
        </authorList>
    </citation>
    <scope>NUCLEOTIDE SEQUENCE [LARGE SCALE GENOMIC DNA]</scope>
    <source>
        <strain evidence="5 6">Sph1</strain>
    </source>
</reference>
<dbReference type="InterPro" id="IPR011049">
    <property type="entry name" value="Serralysin-like_metalloprot_C"/>
</dbReference>
<feature type="domain" description="Haemolysin-type calcium binding-related" evidence="4">
    <location>
        <begin position="240"/>
        <end position="275"/>
    </location>
</feature>
<dbReference type="RefSeq" id="WP_103974423.1">
    <property type="nucleotide sequence ID" value="NZ_PGFZ01000005.1"/>
</dbReference>
<evidence type="ECO:0000256" key="2">
    <source>
        <dbReference type="ARBA" id="ARBA00022525"/>
    </source>
</evidence>
<keyword evidence="3" id="KW-0106">Calcium</keyword>
<accession>A0A2S5CL35</accession>
<organism evidence="5 6">
    <name type="scientific">Methylovulum psychrotolerans</name>
    <dbReference type="NCBI Taxonomy" id="1704499"/>
    <lineage>
        <taxon>Bacteria</taxon>
        <taxon>Pseudomonadati</taxon>
        <taxon>Pseudomonadota</taxon>
        <taxon>Gammaproteobacteria</taxon>
        <taxon>Methylococcales</taxon>
        <taxon>Methylococcaceae</taxon>
        <taxon>Methylovulum</taxon>
    </lineage>
</organism>
<dbReference type="GO" id="GO:0005509">
    <property type="term" value="F:calcium ion binding"/>
    <property type="evidence" value="ECO:0007669"/>
    <property type="project" value="InterPro"/>
</dbReference>